<gene>
    <name evidence="7" type="ORF">FCI23_43635</name>
</gene>
<sequence>MSPTSISRRGLLGAAGTGTLTAAGTLLAAPGVASAETTSGNLPSTVDTVVVGAGISGLVAARQIARAGRSVLVLEARDRVGGRVLNHTLANGSVIESGGAFVGPTQDHILALAAELGVQTFKEYAQGDNVYISGSITMRYTGTVPPDPTILADAANLQLQLDTLSKQVPVDAPWTAAKAAEWDAKSVDNWIKENTVNPATANLLLCYLQPCFGTDPREMSLLYLLWYIATAGDETTPGTFERSAGTSGGAQDSRVIGGSQLIPLRLAAQLGDIVALKAPVRKIEQTADSVTVTSDRGQVRASRVIVAVPPPLAAKIDWYPLLPPLHLELLQRLPMGALMKCDAVYNRPFWRDAGLSGMALIDSGPVRATFDNSPPDAGVGVLMAFIGGSTWRDWGNRPADERQTAVLQAFAEIVGPQALTPIDYVEHDWTHERWSTGAPTSVAAPGVIYSYGAQIRQPVARVHWAGTETATYWSGYMDGAVRAGERAAQEVIALL</sequence>
<evidence type="ECO:0000313" key="8">
    <source>
        <dbReference type="Proteomes" id="UP000305778"/>
    </source>
</evidence>
<feature type="domain" description="Amine oxidase" evidence="6">
    <location>
        <begin position="55"/>
        <end position="492"/>
    </location>
</feature>
<organism evidence="7 8">
    <name type="scientific">Actinacidiphila oryziradicis</name>
    <dbReference type="NCBI Taxonomy" id="2571141"/>
    <lineage>
        <taxon>Bacteria</taxon>
        <taxon>Bacillati</taxon>
        <taxon>Actinomycetota</taxon>
        <taxon>Actinomycetes</taxon>
        <taxon>Kitasatosporales</taxon>
        <taxon>Streptomycetaceae</taxon>
        <taxon>Actinacidiphila</taxon>
    </lineage>
</organism>
<feature type="binding site" evidence="4">
    <location>
        <begin position="75"/>
        <end position="76"/>
    </location>
    <ligand>
        <name>FAD</name>
        <dbReference type="ChEBI" id="CHEBI:57692"/>
    </ligand>
</feature>
<evidence type="ECO:0000313" key="7">
    <source>
        <dbReference type="EMBL" id="TKA00042.1"/>
    </source>
</evidence>
<dbReference type="Gene3D" id="3.90.660.10">
    <property type="match status" value="1"/>
</dbReference>
<feature type="signal peptide" evidence="5">
    <location>
        <begin position="1"/>
        <end position="28"/>
    </location>
</feature>
<evidence type="ECO:0000256" key="4">
    <source>
        <dbReference type="PIRSR" id="PIRSR601613-1"/>
    </source>
</evidence>
<dbReference type="PANTHER" id="PTHR43563">
    <property type="entry name" value="AMINE OXIDASE"/>
    <property type="match status" value="1"/>
</dbReference>
<comment type="cofactor">
    <cofactor evidence="1">
        <name>FAD</name>
        <dbReference type="ChEBI" id="CHEBI:57692"/>
    </cofactor>
</comment>
<keyword evidence="8" id="KW-1185">Reference proteome</keyword>
<feature type="binding site" evidence="4">
    <location>
        <position position="56"/>
    </location>
    <ligand>
        <name>FAD</name>
        <dbReference type="ChEBI" id="CHEBI:57692"/>
    </ligand>
</feature>
<dbReference type="Gene3D" id="3.50.50.60">
    <property type="entry name" value="FAD/NAD(P)-binding domain"/>
    <property type="match status" value="1"/>
</dbReference>
<name>A0A4U0RUX7_9ACTN</name>
<evidence type="ECO:0000256" key="2">
    <source>
        <dbReference type="ARBA" id="ARBA00005995"/>
    </source>
</evidence>
<proteinExistence type="inferred from homology"/>
<feature type="chain" id="PRO_5038818962" evidence="5">
    <location>
        <begin position="29"/>
        <end position="495"/>
    </location>
</feature>
<dbReference type="EMBL" id="SUMC01000091">
    <property type="protein sequence ID" value="TKA00042.1"/>
    <property type="molecule type" value="Genomic_DNA"/>
</dbReference>
<dbReference type="InterPro" id="IPR006311">
    <property type="entry name" value="TAT_signal"/>
</dbReference>
<dbReference type="InterPro" id="IPR002937">
    <property type="entry name" value="Amino_oxidase"/>
</dbReference>
<feature type="binding site" evidence="4">
    <location>
        <position position="385"/>
    </location>
    <ligand>
        <name>substrate</name>
    </ligand>
</feature>
<feature type="binding site" evidence="4">
    <location>
        <position position="280"/>
    </location>
    <ligand>
        <name>FAD</name>
        <dbReference type="ChEBI" id="CHEBI:57692"/>
    </ligand>
</feature>
<evidence type="ECO:0000256" key="3">
    <source>
        <dbReference type="ARBA" id="ARBA00023002"/>
    </source>
</evidence>
<dbReference type="RefSeq" id="WP_136729605.1">
    <property type="nucleotide sequence ID" value="NZ_SUMC01000091.1"/>
</dbReference>
<reference evidence="7 8" key="1">
    <citation type="submission" date="2019-04" db="EMBL/GenBank/DDBJ databases">
        <title>Streptomyces oryziradicis sp. nov., a novel actinomycete isolated from rhizosphere soil of rice (Oryza sativa L.).</title>
        <authorList>
            <person name="Li C."/>
        </authorList>
    </citation>
    <scope>NUCLEOTIDE SEQUENCE [LARGE SCALE GENOMIC DNA]</scope>
    <source>
        <strain evidence="7 8">NEAU-C40</strain>
    </source>
</reference>
<dbReference type="PRINTS" id="PR00757">
    <property type="entry name" value="AMINEOXDASEF"/>
</dbReference>
<dbReference type="SUPFAM" id="SSF54373">
    <property type="entry name" value="FAD-linked reductases, C-terminal domain"/>
    <property type="match status" value="1"/>
</dbReference>
<keyword evidence="3" id="KW-0560">Oxidoreductase</keyword>
<dbReference type="Pfam" id="PF01593">
    <property type="entry name" value="Amino_oxidase"/>
    <property type="match status" value="1"/>
</dbReference>
<dbReference type="PANTHER" id="PTHR43563:SF1">
    <property type="entry name" value="AMINE OXIDASE [FLAVIN-CONTAINING] B"/>
    <property type="match status" value="1"/>
</dbReference>
<dbReference type="SUPFAM" id="SSF51905">
    <property type="entry name" value="FAD/NAD(P)-binding domain"/>
    <property type="match status" value="1"/>
</dbReference>
<dbReference type="Gene3D" id="1.10.405.10">
    <property type="entry name" value="Guanine Nucleotide Dissociation Inhibitor, domain 1"/>
    <property type="match status" value="1"/>
</dbReference>
<keyword evidence="5" id="KW-0732">Signal</keyword>
<feature type="binding site" evidence="4">
    <location>
        <position position="468"/>
    </location>
    <ligand>
        <name>FAD</name>
        <dbReference type="ChEBI" id="CHEBI:57692"/>
    </ligand>
</feature>
<dbReference type="PROSITE" id="PS51318">
    <property type="entry name" value="TAT"/>
    <property type="match status" value="1"/>
</dbReference>
<evidence type="ECO:0000259" key="6">
    <source>
        <dbReference type="Pfam" id="PF01593"/>
    </source>
</evidence>
<dbReference type="GO" id="GO:0016491">
    <property type="term" value="F:oxidoreductase activity"/>
    <property type="evidence" value="ECO:0007669"/>
    <property type="project" value="UniProtKB-KW"/>
</dbReference>
<dbReference type="OrthoDB" id="337830at2"/>
<accession>A0A4U0RUX7</accession>
<dbReference type="AlphaFoldDB" id="A0A4U0RUX7"/>
<evidence type="ECO:0000256" key="5">
    <source>
        <dbReference type="SAM" id="SignalP"/>
    </source>
</evidence>
<comment type="caution">
    <text evidence="7">The sequence shown here is derived from an EMBL/GenBank/DDBJ whole genome shotgun (WGS) entry which is preliminary data.</text>
</comment>
<comment type="similarity">
    <text evidence="2">Belongs to the flavin monoamine oxidase family.</text>
</comment>
<protein>
    <submittedName>
        <fullName evidence="7">Flavin monoamine oxidase family protein</fullName>
    </submittedName>
</protein>
<dbReference type="InterPro" id="IPR001613">
    <property type="entry name" value="Flavin_amine_oxidase"/>
</dbReference>
<evidence type="ECO:0000256" key="1">
    <source>
        <dbReference type="ARBA" id="ARBA00001974"/>
    </source>
</evidence>
<dbReference type="InterPro" id="IPR036188">
    <property type="entry name" value="FAD/NAD-bd_sf"/>
</dbReference>
<dbReference type="InterPro" id="IPR050703">
    <property type="entry name" value="Flavin_MAO"/>
</dbReference>
<dbReference type="Proteomes" id="UP000305778">
    <property type="component" value="Unassembled WGS sequence"/>
</dbReference>